<gene>
    <name evidence="2" type="ORF">C8E03_11569</name>
    <name evidence="3" type="ORF">CG710_013340</name>
</gene>
<name>A0A255IBW8_9FIRM</name>
<dbReference type="OrthoDB" id="9814826at2"/>
<evidence type="ECO:0000313" key="2">
    <source>
        <dbReference type="EMBL" id="PXV85715.1"/>
    </source>
</evidence>
<dbReference type="AlphaFoldDB" id="A0A255IBW8"/>
<reference evidence="3 4" key="1">
    <citation type="journal article" date="2017" name="Genome Announc.">
        <title>Draft Genome Sequence of a Sporulating and Motile Strain of Lachnotalea glycerini Isolated from Water in Quebec City, Canada.</title>
        <authorList>
            <person name="Maheux A.F."/>
            <person name="Boudreau D.K."/>
            <person name="Berube E."/>
            <person name="Boissinot M."/>
            <person name="Raymond F."/>
            <person name="Brodeur S."/>
            <person name="Corbeil J."/>
            <person name="Isabel S."/>
            <person name="Omar R.F."/>
            <person name="Bergeron M.G."/>
        </authorList>
    </citation>
    <scope>NUCLEOTIDE SEQUENCE [LARGE SCALE GENOMIC DNA]</scope>
    <source>
        <strain evidence="3 4">CCRI-19302</strain>
    </source>
</reference>
<dbReference type="PANTHER" id="PTHR33169">
    <property type="entry name" value="PADR-FAMILY TRANSCRIPTIONAL REGULATOR"/>
    <property type="match status" value="1"/>
</dbReference>
<feature type="domain" description="Transcription regulator PadR N-terminal" evidence="1">
    <location>
        <begin position="17"/>
        <end position="85"/>
    </location>
</feature>
<dbReference type="SUPFAM" id="SSF46785">
    <property type="entry name" value="Winged helix' DNA-binding domain"/>
    <property type="match status" value="1"/>
</dbReference>
<dbReference type="Pfam" id="PF03551">
    <property type="entry name" value="PadR"/>
    <property type="match status" value="1"/>
</dbReference>
<dbReference type="EMBL" id="QICS01000015">
    <property type="protein sequence ID" value="PXV85715.1"/>
    <property type="molecule type" value="Genomic_DNA"/>
</dbReference>
<dbReference type="RefSeq" id="WP_094377946.1">
    <property type="nucleotide sequence ID" value="NZ_NOKA02000030.1"/>
</dbReference>
<dbReference type="InterPro" id="IPR036388">
    <property type="entry name" value="WH-like_DNA-bd_sf"/>
</dbReference>
<dbReference type="Proteomes" id="UP000216411">
    <property type="component" value="Unassembled WGS sequence"/>
</dbReference>
<dbReference type="InterPro" id="IPR005149">
    <property type="entry name" value="Tscrpt_reg_PadR_N"/>
</dbReference>
<keyword evidence="4" id="KW-1185">Reference proteome</keyword>
<evidence type="ECO:0000259" key="1">
    <source>
        <dbReference type="Pfam" id="PF03551"/>
    </source>
</evidence>
<dbReference type="Gene3D" id="1.10.10.10">
    <property type="entry name" value="Winged helix-like DNA-binding domain superfamily/Winged helix DNA-binding domain"/>
    <property type="match status" value="1"/>
</dbReference>
<accession>A0A255IBW8</accession>
<dbReference type="InterPro" id="IPR036390">
    <property type="entry name" value="WH_DNA-bd_sf"/>
</dbReference>
<reference evidence="2 5" key="2">
    <citation type="submission" date="2018-05" db="EMBL/GenBank/DDBJ databases">
        <title>Genomic Encyclopedia of Type Strains, Phase IV (KMG-IV): sequencing the most valuable type-strain genomes for metagenomic binning, comparative biology and taxonomic classification.</title>
        <authorList>
            <person name="Goeker M."/>
        </authorList>
    </citation>
    <scope>NUCLEOTIDE SEQUENCE [LARGE SCALE GENOMIC DNA]</scope>
    <source>
        <strain evidence="2 5">DSM 28816</strain>
    </source>
</reference>
<proteinExistence type="predicted"/>
<comment type="caution">
    <text evidence="2">The sequence shown here is derived from an EMBL/GenBank/DDBJ whole genome shotgun (WGS) entry which is preliminary data.</text>
</comment>
<dbReference type="InterPro" id="IPR052509">
    <property type="entry name" value="Metal_resp_DNA-bind_regulator"/>
</dbReference>
<evidence type="ECO:0000313" key="5">
    <source>
        <dbReference type="Proteomes" id="UP000247523"/>
    </source>
</evidence>
<protein>
    <submittedName>
        <fullName evidence="2">PadR family transcriptional regulator</fullName>
    </submittedName>
</protein>
<dbReference type="EMBL" id="NOKA02000030">
    <property type="protein sequence ID" value="RDY30702.1"/>
    <property type="molecule type" value="Genomic_DNA"/>
</dbReference>
<evidence type="ECO:0000313" key="4">
    <source>
        <dbReference type="Proteomes" id="UP000216411"/>
    </source>
</evidence>
<dbReference type="Proteomes" id="UP000247523">
    <property type="component" value="Unassembled WGS sequence"/>
</dbReference>
<dbReference type="PANTHER" id="PTHR33169:SF13">
    <property type="entry name" value="PADR-FAMILY TRANSCRIPTIONAL REGULATOR"/>
    <property type="match status" value="1"/>
</dbReference>
<sequence length="103" mass="11679">MNLSKYLPLTETTYYILVALLEQGHGYYIMQKVEELSSGKVRIAAGTMYGAIENLLKQKLIQSVSGEDKRRKLYVITDLGKEVLHGEAERLRYLIEIADSKGL</sequence>
<organism evidence="2 5">
    <name type="scientific">Lachnotalea glycerini</name>
    <dbReference type="NCBI Taxonomy" id="1763509"/>
    <lineage>
        <taxon>Bacteria</taxon>
        <taxon>Bacillati</taxon>
        <taxon>Bacillota</taxon>
        <taxon>Clostridia</taxon>
        <taxon>Lachnospirales</taxon>
        <taxon>Lachnospiraceae</taxon>
        <taxon>Lachnotalea</taxon>
    </lineage>
</organism>
<reference evidence="3" key="3">
    <citation type="submission" date="2018-07" db="EMBL/GenBank/DDBJ databases">
        <authorList>
            <person name="Quirk P.G."/>
            <person name="Krulwich T.A."/>
        </authorList>
    </citation>
    <scope>NUCLEOTIDE SEQUENCE</scope>
    <source>
        <strain evidence="3">CCRI-19302</strain>
    </source>
</reference>
<evidence type="ECO:0000313" key="3">
    <source>
        <dbReference type="EMBL" id="RDY30702.1"/>
    </source>
</evidence>